<evidence type="ECO:0000259" key="1">
    <source>
        <dbReference type="PROSITE" id="PS50021"/>
    </source>
</evidence>
<evidence type="ECO:0000313" key="2">
    <source>
        <dbReference type="EMBL" id="KAK8996238.1"/>
    </source>
</evidence>
<comment type="caution">
    <text evidence="2">The sequence shown here is derived from an EMBL/GenBank/DDBJ whole genome shotgun (WGS) entry which is preliminary data.</text>
</comment>
<dbReference type="SUPFAM" id="SSF47576">
    <property type="entry name" value="Calponin-homology domain, CH-domain"/>
    <property type="match status" value="1"/>
</dbReference>
<evidence type="ECO:0000313" key="3">
    <source>
        <dbReference type="Proteomes" id="UP001396334"/>
    </source>
</evidence>
<sequence>MELDLMISLVQETQRKLDDMPSEDEFRLGLRSGKILCTALNKIESGSVPKLVEGPDDSVIIPDGSALSEYPFFENVTNFLNVIGELGIPPFEATNLEQGGKSSRIVQCVLALKSYSEGKKSGAISTWRYIESPKPISELTIAGLYMVLGFND</sequence>
<protein>
    <recommendedName>
        <fullName evidence="1">Calponin-homology (CH) domain-containing protein</fullName>
    </recommendedName>
</protein>
<dbReference type="InterPro" id="IPR036872">
    <property type="entry name" value="CH_dom_sf"/>
</dbReference>
<accession>A0ABR2Q6E6</accession>
<gene>
    <name evidence="2" type="ORF">V6N11_076480</name>
</gene>
<proteinExistence type="predicted"/>
<dbReference type="PROSITE" id="PS50021">
    <property type="entry name" value="CH"/>
    <property type="match status" value="1"/>
</dbReference>
<dbReference type="EMBL" id="JBBPBN010000045">
    <property type="protein sequence ID" value="KAK8996238.1"/>
    <property type="molecule type" value="Genomic_DNA"/>
</dbReference>
<dbReference type="InterPro" id="IPR001715">
    <property type="entry name" value="CH_dom"/>
</dbReference>
<feature type="domain" description="Calponin-homology (CH)" evidence="1">
    <location>
        <begin position="1"/>
        <end position="117"/>
    </location>
</feature>
<name>A0ABR2Q6E6_9ROSI</name>
<organism evidence="2 3">
    <name type="scientific">Hibiscus sabdariffa</name>
    <name type="common">roselle</name>
    <dbReference type="NCBI Taxonomy" id="183260"/>
    <lineage>
        <taxon>Eukaryota</taxon>
        <taxon>Viridiplantae</taxon>
        <taxon>Streptophyta</taxon>
        <taxon>Embryophyta</taxon>
        <taxon>Tracheophyta</taxon>
        <taxon>Spermatophyta</taxon>
        <taxon>Magnoliopsida</taxon>
        <taxon>eudicotyledons</taxon>
        <taxon>Gunneridae</taxon>
        <taxon>Pentapetalae</taxon>
        <taxon>rosids</taxon>
        <taxon>malvids</taxon>
        <taxon>Malvales</taxon>
        <taxon>Malvaceae</taxon>
        <taxon>Malvoideae</taxon>
        <taxon>Hibiscus</taxon>
    </lineage>
</organism>
<keyword evidence="3" id="KW-1185">Reference proteome</keyword>
<dbReference type="Gene3D" id="1.10.418.10">
    <property type="entry name" value="Calponin-like domain"/>
    <property type="match status" value="1"/>
</dbReference>
<reference evidence="2 3" key="1">
    <citation type="journal article" date="2024" name="G3 (Bethesda)">
        <title>Genome assembly of Hibiscus sabdariffa L. provides insights into metabolisms of medicinal natural products.</title>
        <authorList>
            <person name="Kim T."/>
        </authorList>
    </citation>
    <scope>NUCLEOTIDE SEQUENCE [LARGE SCALE GENOMIC DNA]</scope>
    <source>
        <strain evidence="2">TK-2024</strain>
        <tissue evidence="2">Old leaves</tissue>
    </source>
</reference>
<dbReference type="Pfam" id="PF00307">
    <property type="entry name" value="CH"/>
    <property type="match status" value="1"/>
</dbReference>
<dbReference type="Proteomes" id="UP001396334">
    <property type="component" value="Unassembled WGS sequence"/>
</dbReference>